<protein>
    <recommendedName>
        <fullName evidence="4">Peptidoglycan hydrolase</fullName>
    </recommendedName>
</protein>
<dbReference type="Pfam" id="PF01832">
    <property type="entry name" value="Glucosaminidase"/>
    <property type="match status" value="1"/>
</dbReference>
<evidence type="ECO:0000256" key="1">
    <source>
        <dbReference type="ARBA" id="ARBA00022529"/>
    </source>
</evidence>
<accession>A0A4U3KWZ0</accession>
<evidence type="ECO:0000256" key="4">
    <source>
        <dbReference type="ARBA" id="ARBA00032108"/>
    </source>
</evidence>
<dbReference type="SMART" id="SM00047">
    <property type="entry name" value="LYZ2"/>
    <property type="match status" value="1"/>
</dbReference>
<dbReference type="Pfam" id="PF01476">
    <property type="entry name" value="LysM"/>
    <property type="match status" value="1"/>
</dbReference>
<gene>
    <name evidence="6" type="ORF">FC093_19150</name>
</gene>
<keyword evidence="1" id="KW-0929">Antimicrobial</keyword>
<dbReference type="InterPro" id="IPR051056">
    <property type="entry name" value="Glycosyl_Hydrolase_73"/>
</dbReference>
<dbReference type="InterPro" id="IPR018392">
    <property type="entry name" value="LysM"/>
</dbReference>
<dbReference type="SUPFAM" id="SSF54106">
    <property type="entry name" value="LysM domain"/>
    <property type="match status" value="1"/>
</dbReference>
<dbReference type="InterPro" id="IPR036779">
    <property type="entry name" value="LysM_dom_sf"/>
</dbReference>
<evidence type="ECO:0000256" key="2">
    <source>
        <dbReference type="ARBA" id="ARBA00022638"/>
    </source>
</evidence>
<proteinExistence type="predicted"/>
<name>A0A4U3KWZ0_9BACT</name>
<keyword evidence="3" id="KW-0378">Hydrolase</keyword>
<reference evidence="6 7" key="1">
    <citation type="submission" date="2019-05" db="EMBL/GenBank/DDBJ databases">
        <title>Panacibacter sp. strain 17mud1-8 Genome sequencing and assembly.</title>
        <authorList>
            <person name="Chhetri G."/>
        </authorList>
    </citation>
    <scope>NUCLEOTIDE SEQUENCE [LARGE SCALE GENOMIC DNA]</scope>
    <source>
        <strain evidence="6 7">17mud1-8</strain>
    </source>
</reference>
<comment type="caution">
    <text evidence="6">The sequence shown here is derived from an EMBL/GenBank/DDBJ whole genome shotgun (WGS) entry which is preliminary data.</text>
</comment>
<keyword evidence="2" id="KW-0081">Bacteriolytic enzyme</keyword>
<dbReference type="AlphaFoldDB" id="A0A4U3KWZ0"/>
<dbReference type="Gene3D" id="1.10.530.10">
    <property type="match status" value="1"/>
</dbReference>
<evidence type="ECO:0000313" key="7">
    <source>
        <dbReference type="Proteomes" id="UP000305848"/>
    </source>
</evidence>
<organism evidence="6 7">
    <name type="scientific">Ilyomonas limi</name>
    <dbReference type="NCBI Taxonomy" id="2575867"/>
    <lineage>
        <taxon>Bacteria</taxon>
        <taxon>Pseudomonadati</taxon>
        <taxon>Bacteroidota</taxon>
        <taxon>Chitinophagia</taxon>
        <taxon>Chitinophagales</taxon>
        <taxon>Chitinophagaceae</taxon>
        <taxon>Ilyomonas</taxon>
    </lineage>
</organism>
<dbReference type="PANTHER" id="PTHR33308:SF9">
    <property type="entry name" value="PEPTIDOGLYCAN HYDROLASE FLGJ"/>
    <property type="match status" value="1"/>
</dbReference>
<sequence length="340" mass="37496">MKKIFLFVIATAGCIYGRSQTDNAVQNYINTYKELAISEEIRTGVPAAITLAQGILETQAGQSDLVKASNNHFGIKCKSDWTGATVYHDDDAKGECFRSYSSAEESYRDHSDFLKTRPNYAFLFKLDPTDYEGWAKGLKKAGYATNSVYGQTLIKLIVTNQLQDYTLLAIQRQQNGNTQPQLAANITTDIQQPEESYLPPPPVQPVTVKAAQTTIEAPTALYPAGVFEINQTKVIFAEAGTSLFALASNYKIAYPKLLEFNDMQPKEILDKSGLIFLAKKQKKGTTPYHVVLAGETLHDIAQAEGVRLESLTEYNGVSENEVLETGTKIYLQPAITALSK</sequence>
<evidence type="ECO:0000313" key="6">
    <source>
        <dbReference type="EMBL" id="TKK65656.1"/>
    </source>
</evidence>
<dbReference type="Gene3D" id="3.10.350.10">
    <property type="entry name" value="LysM domain"/>
    <property type="match status" value="1"/>
</dbReference>
<evidence type="ECO:0000259" key="5">
    <source>
        <dbReference type="PROSITE" id="PS51782"/>
    </source>
</evidence>
<dbReference type="PANTHER" id="PTHR33308">
    <property type="entry name" value="PEPTIDOGLYCAN HYDROLASE FLGJ"/>
    <property type="match status" value="1"/>
</dbReference>
<dbReference type="RefSeq" id="WP_137263425.1">
    <property type="nucleotide sequence ID" value="NZ_SZQL01000019.1"/>
</dbReference>
<dbReference type="GO" id="GO:0042742">
    <property type="term" value="P:defense response to bacterium"/>
    <property type="evidence" value="ECO:0007669"/>
    <property type="project" value="UniProtKB-KW"/>
</dbReference>
<dbReference type="EMBL" id="SZQL01000019">
    <property type="protein sequence ID" value="TKK65656.1"/>
    <property type="molecule type" value="Genomic_DNA"/>
</dbReference>
<dbReference type="Proteomes" id="UP000305848">
    <property type="component" value="Unassembled WGS sequence"/>
</dbReference>
<keyword evidence="7" id="KW-1185">Reference proteome</keyword>
<dbReference type="InterPro" id="IPR002901">
    <property type="entry name" value="MGlyc_endo_b_GlcNAc-like_dom"/>
</dbReference>
<dbReference type="PROSITE" id="PS51782">
    <property type="entry name" value="LYSM"/>
    <property type="match status" value="1"/>
</dbReference>
<dbReference type="GO" id="GO:0031640">
    <property type="term" value="P:killing of cells of another organism"/>
    <property type="evidence" value="ECO:0007669"/>
    <property type="project" value="UniProtKB-KW"/>
</dbReference>
<dbReference type="OrthoDB" id="977752at2"/>
<dbReference type="GO" id="GO:0004040">
    <property type="term" value="F:amidase activity"/>
    <property type="evidence" value="ECO:0007669"/>
    <property type="project" value="InterPro"/>
</dbReference>
<feature type="domain" description="LysM" evidence="5">
    <location>
        <begin position="287"/>
        <end position="331"/>
    </location>
</feature>
<evidence type="ECO:0000256" key="3">
    <source>
        <dbReference type="ARBA" id="ARBA00022801"/>
    </source>
</evidence>
<dbReference type="CDD" id="cd00118">
    <property type="entry name" value="LysM"/>
    <property type="match status" value="1"/>
</dbReference>